<name>A0A7Z2VY41_9BURK</name>
<evidence type="ECO:0000256" key="1">
    <source>
        <dbReference type="SAM" id="Phobius"/>
    </source>
</evidence>
<evidence type="ECO:0000313" key="2">
    <source>
        <dbReference type="EMBL" id="QJE01040.1"/>
    </source>
</evidence>
<dbReference type="Proteomes" id="UP000502415">
    <property type="component" value="Chromosome"/>
</dbReference>
<reference evidence="2 3" key="1">
    <citation type="submission" date="2020-04" db="EMBL/GenBank/DDBJ databases">
        <title>Genome sequencing of novel species.</title>
        <authorList>
            <person name="Heo J."/>
            <person name="Kim S.-J."/>
            <person name="Kim J.-S."/>
            <person name="Hong S.-B."/>
            <person name="Kwon S.-W."/>
        </authorList>
    </citation>
    <scope>NUCLEOTIDE SEQUENCE [LARGE SCALE GENOMIC DNA]</scope>
    <source>
        <strain evidence="2 3">GN2-R2</strain>
    </source>
</reference>
<feature type="transmembrane region" description="Helical" evidence="1">
    <location>
        <begin position="60"/>
        <end position="83"/>
    </location>
</feature>
<dbReference type="KEGG" id="mfy:HH212_14200"/>
<proteinExistence type="predicted"/>
<organism evidence="2 3">
    <name type="scientific">Massilia forsythiae</name>
    <dbReference type="NCBI Taxonomy" id="2728020"/>
    <lineage>
        <taxon>Bacteria</taxon>
        <taxon>Pseudomonadati</taxon>
        <taxon>Pseudomonadota</taxon>
        <taxon>Betaproteobacteria</taxon>
        <taxon>Burkholderiales</taxon>
        <taxon>Oxalobacteraceae</taxon>
        <taxon>Telluria group</taxon>
        <taxon>Massilia</taxon>
    </lineage>
</organism>
<dbReference type="RefSeq" id="WP_170203069.1">
    <property type="nucleotide sequence ID" value="NZ_CP051685.1"/>
</dbReference>
<keyword evidence="3" id="KW-1185">Reference proteome</keyword>
<evidence type="ECO:0000313" key="3">
    <source>
        <dbReference type="Proteomes" id="UP000502415"/>
    </source>
</evidence>
<protein>
    <submittedName>
        <fullName evidence="2">Uncharacterized protein</fullName>
    </submittedName>
</protein>
<keyword evidence="1" id="KW-0472">Membrane</keyword>
<dbReference type="AlphaFoldDB" id="A0A7Z2VY41"/>
<gene>
    <name evidence="2" type="ORF">HH212_14200</name>
</gene>
<sequence length="185" mass="20007">MEFTNMTARRIGRCTMTASRDALHLSCPPPRAFAALWTAPVFLFIAVSTVASFVKTGELFSTAAILPCIFLLVLFVFACLLLYRNLLVDERLVVTRNSTSATDATLILHCSDIRALDILGNPGMLSQEARLKSLGMGGQKLLLRTTQGTFAWGIGLDDAAARQIIASLEAYCGKPLLKTSGARLP</sequence>
<feature type="transmembrane region" description="Helical" evidence="1">
    <location>
        <begin position="33"/>
        <end position="54"/>
    </location>
</feature>
<dbReference type="EMBL" id="CP051685">
    <property type="protein sequence ID" value="QJE01040.1"/>
    <property type="molecule type" value="Genomic_DNA"/>
</dbReference>
<keyword evidence="1" id="KW-0812">Transmembrane</keyword>
<accession>A0A7Z2VY41</accession>
<keyword evidence="1" id="KW-1133">Transmembrane helix</keyword>